<feature type="transmembrane region" description="Helical" evidence="1">
    <location>
        <begin position="69"/>
        <end position="89"/>
    </location>
</feature>
<protein>
    <submittedName>
        <fullName evidence="2">Uncharacterized protein</fullName>
    </submittedName>
</protein>
<organism evidence="2 3">
    <name type="scientific">Halonotius terrestris</name>
    <dbReference type="NCBI Taxonomy" id="2487750"/>
    <lineage>
        <taxon>Archaea</taxon>
        <taxon>Methanobacteriati</taxon>
        <taxon>Methanobacteriota</taxon>
        <taxon>Stenosarchaea group</taxon>
        <taxon>Halobacteria</taxon>
        <taxon>Halobacteriales</taxon>
        <taxon>Haloferacaceae</taxon>
        <taxon>Halonotius</taxon>
    </lineage>
</organism>
<comment type="caution">
    <text evidence="2">The sequence shown here is derived from an EMBL/GenBank/DDBJ whole genome shotgun (WGS) entry which is preliminary data.</text>
</comment>
<reference evidence="2" key="1">
    <citation type="submission" date="2019-02" db="EMBL/GenBank/DDBJ databases">
        <title>Halonotius sp. a new haloarchaeum isolated from saline soil.</title>
        <authorList>
            <person name="Duran-Viseras A."/>
            <person name="Sanchez-Porro C."/>
            <person name="Ventosa A."/>
        </authorList>
    </citation>
    <scope>NUCLEOTIDE SEQUENCE</scope>
    <source>
        <strain evidence="2">F15B</strain>
    </source>
</reference>
<gene>
    <name evidence="2" type="ORF">EGH24_05200</name>
</gene>
<dbReference type="EMBL" id="RKLU01000002">
    <property type="protein sequence ID" value="TQQ82838.1"/>
    <property type="molecule type" value="Genomic_DNA"/>
</dbReference>
<dbReference type="RefSeq" id="WP_142979103.1">
    <property type="nucleotide sequence ID" value="NZ_RKLU01000002.1"/>
</dbReference>
<feature type="transmembrane region" description="Helical" evidence="1">
    <location>
        <begin position="39"/>
        <end position="57"/>
    </location>
</feature>
<evidence type="ECO:0000256" key="1">
    <source>
        <dbReference type="SAM" id="Phobius"/>
    </source>
</evidence>
<keyword evidence="1" id="KW-1133">Transmembrane helix</keyword>
<proteinExistence type="predicted"/>
<evidence type="ECO:0000313" key="3">
    <source>
        <dbReference type="Proteomes" id="UP000705823"/>
    </source>
</evidence>
<accession>A0A8J8PD56</accession>
<evidence type="ECO:0000313" key="2">
    <source>
        <dbReference type="EMBL" id="TQQ82838.1"/>
    </source>
</evidence>
<feature type="transmembrane region" description="Helical" evidence="1">
    <location>
        <begin position="14"/>
        <end position="33"/>
    </location>
</feature>
<dbReference type="OrthoDB" id="336521at2157"/>
<keyword evidence="3" id="KW-1185">Reference proteome</keyword>
<keyword evidence="1" id="KW-0472">Membrane</keyword>
<name>A0A8J8PD56_9EURY</name>
<sequence>MDDESLVAVDSDDLPLLAATAAIAIGSLAVILFDAEGNLLVIPLLVGGTLAFVWLALKRITRLDPQVTISSAAMILGSILVAFDIGVFFDFDGPLGAALFLFGAIGLRRYLDE</sequence>
<keyword evidence="1" id="KW-0812">Transmembrane</keyword>
<dbReference type="Proteomes" id="UP000705823">
    <property type="component" value="Unassembled WGS sequence"/>
</dbReference>
<dbReference type="AlphaFoldDB" id="A0A8J8PD56"/>